<dbReference type="EMBL" id="CAJNOO010001671">
    <property type="protein sequence ID" value="CAF1185457.1"/>
    <property type="molecule type" value="Genomic_DNA"/>
</dbReference>
<reference evidence="3" key="1">
    <citation type="submission" date="2021-02" db="EMBL/GenBank/DDBJ databases">
        <authorList>
            <person name="Nowell W R."/>
        </authorList>
    </citation>
    <scope>NUCLEOTIDE SEQUENCE</scope>
</reference>
<evidence type="ECO:0000313" key="2">
    <source>
        <dbReference type="EMBL" id="CAF0941582.1"/>
    </source>
</evidence>
<dbReference type="AlphaFoldDB" id="A0A814VDG4"/>
<dbReference type="EMBL" id="CAJNOH010000199">
    <property type="protein sequence ID" value="CAF0941582.1"/>
    <property type="molecule type" value="Genomic_DNA"/>
</dbReference>
<gene>
    <name evidence="7" type="ORF">FNK824_LOCUS9800</name>
    <name evidence="6" type="ORF">JBS370_LOCUS4563</name>
    <name evidence="5" type="ORF">OTI717_LOCUS7327</name>
    <name evidence="2" type="ORF">PYM288_LOCUS11620</name>
    <name evidence="3" type="ORF">RFH988_LOCUS23751</name>
    <name evidence="4" type="ORF">SEV965_LOCUS23538</name>
    <name evidence="1" type="ORF">ZHD862_LOCUS5112</name>
</gene>
<dbReference type="EMBL" id="CAJOBE010001054">
    <property type="protein sequence ID" value="CAF3710685.1"/>
    <property type="molecule type" value="Genomic_DNA"/>
</dbReference>
<name>A0A814VDG4_9BILA</name>
<proteinExistence type="predicted"/>
<evidence type="ECO:0000313" key="8">
    <source>
        <dbReference type="Proteomes" id="UP000663882"/>
    </source>
</evidence>
<dbReference type="Proteomes" id="UP000663864">
    <property type="component" value="Unassembled WGS sequence"/>
</dbReference>
<dbReference type="Proteomes" id="UP000663823">
    <property type="component" value="Unassembled WGS sequence"/>
</dbReference>
<comment type="caution">
    <text evidence="3">The sequence shown here is derived from an EMBL/GenBank/DDBJ whole genome shotgun (WGS) entry which is preliminary data.</text>
</comment>
<evidence type="ECO:0000313" key="4">
    <source>
        <dbReference type="EMBL" id="CAF1247161.1"/>
    </source>
</evidence>
<protein>
    <submittedName>
        <fullName evidence="3">Uncharacterized protein</fullName>
    </submittedName>
</protein>
<evidence type="ECO:0000313" key="5">
    <source>
        <dbReference type="EMBL" id="CAF3611478.1"/>
    </source>
</evidence>
<evidence type="ECO:0000313" key="1">
    <source>
        <dbReference type="EMBL" id="CAF0855742.1"/>
    </source>
</evidence>
<dbReference type="Proteomes" id="UP000663836">
    <property type="component" value="Unassembled WGS sequence"/>
</dbReference>
<dbReference type="EMBL" id="CAJNOU010001746">
    <property type="protein sequence ID" value="CAF1247161.1"/>
    <property type="molecule type" value="Genomic_DNA"/>
</dbReference>
<evidence type="ECO:0000313" key="6">
    <source>
        <dbReference type="EMBL" id="CAF3616460.1"/>
    </source>
</evidence>
<organism evidence="3 8">
    <name type="scientific">Rotaria sordida</name>
    <dbReference type="NCBI Taxonomy" id="392033"/>
    <lineage>
        <taxon>Eukaryota</taxon>
        <taxon>Metazoa</taxon>
        <taxon>Spiralia</taxon>
        <taxon>Gnathifera</taxon>
        <taxon>Rotifera</taxon>
        <taxon>Eurotatoria</taxon>
        <taxon>Bdelloidea</taxon>
        <taxon>Philodinida</taxon>
        <taxon>Philodinidae</taxon>
        <taxon>Rotaria</taxon>
    </lineage>
</organism>
<dbReference type="EMBL" id="CAJOBD010000219">
    <property type="protein sequence ID" value="CAF3616460.1"/>
    <property type="molecule type" value="Genomic_DNA"/>
</dbReference>
<sequence>MAESLSENVIPEDYDYKTPDHLIIWLDDYIGDPEKYHHLKRSFSSNIDPRSQTWTMLTDRDYQNLLRANEAQPVSFGGVLCLLLTFTDPNACYTAFEKYKDKRILFITSGTLGERIVPLIIENFTGIFTDPITNDPYNTIYIFCGYMPCHVDWAMPYIEYILMFDHEADLLARMTSDMAKFYFTKAGRLHADGNHENALRLYGWSKKLYLQHEKMEGSCKRNINEIDETTKMIEDTLRLRRVASDHDAQNSDDDVKGSETCT</sequence>
<dbReference type="Proteomes" id="UP000663874">
    <property type="component" value="Unassembled WGS sequence"/>
</dbReference>
<accession>A0A814VDG4</accession>
<dbReference type="OrthoDB" id="9993266at2759"/>
<dbReference type="Proteomes" id="UP000663889">
    <property type="component" value="Unassembled WGS sequence"/>
</dbReference>
<dbReference type="Proteomes" id="UP000663882">
    <property type="component" value="Unassembled WGS sequence"/>
</dbReference>
<evidence type="ECO:0000313" key="7">
    <source>
        <dbReference type="EMBL" id="CAF3710685.1"/>
    </source>
</evidence>
<evidence type="ECO:0000313" key="3">
    <source>
        <dbReference type="EMBL" id="CAF1185457.1"/>
    </source>
</evidence>
<dbReference type="EMBL" id="CAJOAX010000545">
    <property type="protein sequence ID" value="CAF3611478.1"/>
    <property type="molecule type" value="Genomic_DNA"/>
</dbReference>
<dbReference type="EMBL" id="CAJNOT010000131">
    <property type="protein sequence ID" value="CAF0855742.1"/>
    <property type="molecule type" value="Genomic_DNA"/>
</dbReference>
<dbReference type="Proteomes" id="UP000663854">
    <property type="component" value="Unassembled WGS sequence"/>
</dbReference>